<keyword evidence="5" id="KW-0863">Zinc-finger</keyword>
<comment type="domain">
    <text evidence="16">The JmjC domain and the C6-type zinc-finger are required for the demethylation activity.</text>
</comment>
<evidence type="ECO:0000256" key="8">
    <source>
        <dbReference type="ARBA" id="ARBA00022964"/>
    </source>
</evidence>
<name>A0A9W2X0C0_PHYMC</name>
<dbReference type="SUPFAM" id="SSF51197">
    <property type="entry name" value="Clavaminate synthase-like"/>
    <property type="match status" value="1"/>
</dbReference>
<gene>
    <name evidence="20" type="primary">KDM3A</name>
</gene>
<evidence type="ECO:0000256" key="6">
    <source>
        <dbReference type="ARBA" id="ARBA00022833"/>
    </source>
</evidence>
<dbReference type="InterPro" id="IPR054294">
    <property type="entry name" value="DUF7030"/>
</dbReference>
<evidence type="ECO:0000256" key="7">
    <source>
        <dbReference type="ARBA" id="ARBA00022853"/>
    </source>
</evidence>
<dbReference type="Gene3D" id="2.60.120.650">
    <property type="entry name" value="Cupin"/>
    <property type="match status" value="1"/>
</dbReference>
<evidence type="ECO:0000256" key="9">
    <source>
        <dbReference type="ARBA" id="ARBA00023002"/>
    </source>
</evidence>
<dbReference type="Pfam" id="PF22988">
    <property type="entry name" value="PWWP_KDM3B"/>
    <property type="match status" value="1"/>
</dbReference>
<keyword evidence="12" id="KW-0804">Transcription</keyword>
<protein>
    <recommendedName>
        <fullName evidence="16">Lysine-specific demethylase</fullName>
        <ecNumber evidence="16">1.14.11.65</ecNumber>
    </recommendedName>
</protein>
<dbReference type="GO" id="GO:0031490">
    <property type="term" value="F:chromatin DNA binding"/>
    <property type="evidence" value="ECO:0007669"/>
    <property type="project" value="TreeGrafter"/>
</dbReference>
<keyword evidence="3" id="KW-0963">Cytoplasm</keyword>
<feature type="region of interest" description="Disordered" evidence="17">
    <location>
        <begin position="374"/>
        <end position="422"/>
    </location>
</feature>
<dbReference type="GO" id="GO:0140683">
    <property type="term" value="F:histone H3K9me/H3K9me2 demethylase activity"/>
    <property type="evidence" value="ECO:0007669"/>
    <property type="project" value="UniProtKB-EC"/>
</dbReference>
<sequence>MVLTFGESWPVLVGKRFLSLSAADGSDGGHDSWDLERVAEWPWLSGTIRAVSHTDVTKKDLKVCVEFDGESWRKRRWIDVYSLLRRAFLVEHNLVLAERKSPEVSERIVQWPAIMYRSLLDKAGLGSITSIRFLGDQQRVFLSKDLLKPIQDVNNLRLSLIDNQNVSKEFQALIVKHLDESHLLQGDKNLVGSEVKIYSLDPSTQWFSATIVNGNPTSKTLQVNCEEIPALKIVDPSLIHVEVVHDNFVTCGNSTRIGAVKRKSSENNGSLVSKQAKSCSEASPSVCPVQSVPTTVFKEILLGCTAATPPSKDPRHQSTPQAANSPPNLGAKIPQGSHKQILPELSSCLNTKPEILRTPDAVCKVGLLSSKSSQVGTGDLKTLSEPKGSYTQLKTNTDQESRLESFPPSSTHLPKECLPTKPSSTAELEIASTPELQKHLEHGPSTSDVLSNMPEEKADVNSNSPNCCVEKKVEPSTLGCQSQNLKESSAKVDTESCCTRSNNKIQNAPSRKSVLTDPAKLKKLQQSGEAFVQDDSCVNIVAQLPKCRECRLDSLRKDKEQQKDSPVFCRFFHFRRYRGPSQHCFLFQKLAWLQFNKHGVLRVEGFLTPNKYDSEAIGLWLPLTKNVVGTDLDTAKYILANIGDHFCQMVISEKEAMSTIEPHSAAYKTFSWLRCVKSQIHEPENLMPTQIIPGKALYDVGDIVHSVRAKWGIKANCPCSNRQFKLFSKPASKEDIKQTSLVGEKSTLGAVLQQNPSGLEPMAVGGEAASKPASSVKPACPASTSPLNWLVDLTSGNVNKENKEKQPTMPILKNEIKCLPPLPPLSKSSTVLHTFNSTILTPVSNNNSGFLRNLLNSSAGKTENGLKNTPKILDDIFASLVQNKTCSDLSKRPQGLTIKPSILGFDTPHYWLCDSRLLCLQDPNNKSNWNVFRECWKQGQPVMVSGVHHKLNTELWKPESFRKEFGNQEVDLVNCRTNEIITGATVGDFWDGFEDVPNRLKNEKEPMVLKLKDWPPGEDFRDMMPSRFDDLMANIPLPEYTRRDGKLNLASRLPNYFVRPDLGPKMYNAYGLITPEDRKYGTTNLHLDVSDAANVMVYVGIPKGQCDQEEEVLKTIQDGDSDELTIKRFIEGKEKPGALWHIYAAKDTEKIREFLKKVSEEQGQENPADHDPIHDQSWYLDRSLRKRLHQEYGVQGWAIVQFLGDVVFIPAGAPHQVHNLYSCIKVAEDFVSPEHVKHCFWLTQEFRYLSQTHTNHEDKLQVKNVIYHAVKDAVAMLKASESSFGKP</sequence>
<evidence type="ECO:0000256" key="2">
    <source>
        <dbReference type="ARBA" id="ARBA00004496"/>
    </source>
</evidence>
<keyword evidence="4 16" id="KW-0479">Metal-binding</keyword>
<evidence type="ECO:0000256" key="14">
    <source>
        <dbReference type="ARBA" id="ARBA00037987"/>
    </source>
</evidence>
<dbReference type="InterPro" id="IPR003347">
    <property type="entry name" value="JmjC_dom"/>
</dbReference>
<dbReference type="GO" id="GO:0070988">
    <property type="term" value="P:demethylation"/>
    <property type="evidence" value="ECO:0007669"/>
    <property type="project" value="UniProtKB-UniRule"/>
</dbReference>
<evidence type="ECO:0000256" key="10">
    <source>
        <dbReference type="ARBA" id="ARBA00023004"/>
    </source>
</evidence>
<dbReference type="InterPro" id="IPR054504">
    <property type="entry name" value="PWWP_KDM3B"/>
</dbReference>
<keyword evidence="10 16" id="KW-0408">Iron</keyword>
<dbReference type="Pfam" id="PF22987">
    <property type="entry name" value="Tudor_KDM3B"/>
    <property type="match status" value="1"/>
</dbReference>
<evidence type="ECO:0000256" key="5">
    <source>
        <dbReference type="ARBA" id="ARBA00022771"/>
    </source>
</evidence>
<evidence type="ECO:0000256" key="3">
    <source>
        <dbReference type="ARBA" id="ARBA00022490"/>
    </source>
</evidence>
<dbReference type="Pfam" id="PF22989">
    <property type="entry name" value="DUF7030"/>
    <property type="match status" value="1"/>
</dbReference>
<dbReference type="PANTHER" id="PTHR12549:SF7">
    <property type="entry name" value="LYSINE-SPECIFIC DEMETHYLASE 3A"/>
    <property type="match status" value="1"/>
</dbReference>
<keyword evidence="7" id="KW-0156">Chromatin regulator</keyword>
<dbReference type="Proteomes" id="UP000248484">
    <property type="component" value="Chromosome 12"/>
</dbReference>
<evidence type="ECO:0000256" key="16">
    <source>
        <dbReference type="RuleBase" id="RU369087"/>
    </source>
</evidence>
<dbReference type="FunFam" id="2.60.120.650:FF:000004">
    <property type="entry name" value="Putative lysine-specific demethylase 3B"/>
    <property type="match status" value="1"/>
</dbReference>
<dbReference type="PANTHER" id="PTHR12549">
    <property type="entry name" value="JMJC DOMAIN-CONTAINING HISTONE DEMETHYLATION PROTEIN"/>
    <property type="match status" value="1"/>
</dbReference>
<dbReference type="CTD" id="55818"/>
<evidence type="ECO:0000256" key="17">
    <source>
        <dbReference type="SAM" id="MobiDB-lite"/>
    </source>
</evidence>
<feature type="region of interest" description="Disordered" evidence="17">
    <location>
        <begin position="307"/>
        <end position="335"/>
    </location>
</feature>
<evidence type="ECO:0000256" key="12">
    <source>
        <dbReference type="ARBA" id="ARBA00023163"/>
    </source>
</evidence>
<feature type="domain" description="JmjC" evidence="18">
    <location>
        <begin position="1024"/>
        <end position="1247"/>
    </location>
</feature>
<accession>A0A9W2X0C0</accession>
<organism evidence="19 20">
    <name type="scientific">Physeter macrocephalus</name>
    <name type="common">Sperm whale</name>
    <name type="synonym">Physeter catodon</name>
    <dbReference type="NCBI Taxonomy" id="9755"/>
    <lineage>
        <taxon>Eukaryota</taxon>
        <taxon>Metazoa</taxon>
        <taxon>Chordata</taxon>
        <taxon>Craniata</taxon>
        <taxon>Vertebrata</taxon>
        <taxon>Euteleostomi</taxon>
        <taxon>Mammalia</taxon>
        <taxon>Eutheria</taxon>
        <taxon>Laurasiatheria</taxon>
        <taxon>Artiodactyla</taxon>
        <taxon>Whippomorpha</taxon>
        <taxon>Cetacea</taxon>
        <taxon>Odontoceti</taxon>
        <taxon>Physeteridae</taxon>
        <taxon>Physeter</taxon>
    </lineage>
</organism>
<dbReference type="GO" id="GO:0000118">
    <property type="term" value="C:histone deacetylase complex"/>
    <property type="evidence" value="ECO:0007669"/>
    <property type="project" value="UniProtKB-UniRule"/>
</dbReference>
<keyword evidence="13 16" id="KW-0539">Nucleus</keyword>
<dbReference type="SMART" id="SM00558">
    <property type="entry name" value="JmjC"/>
    <property type="match status" value="1"/>
</dbReference>
<dbReference type="GO" id="GO:0008270">
    <property type="term" value="F:zinc ion binding"/>
    <property type="evidence" value="ECO:0007669"/>
    <property type="project" value="UniProtKB-KW"/>
</dbReference>
<dbReference type="RefSeq" id="XP_054944843.1">
    <property type="nucleotide sequence ID" value="XM_055088868.1"/>
</dbReference>
<dbReference type="PROSITE" id="PS51184">
    <property type="entry name" value="JMJC"/>
    <property type="match status" value="1"/>
</dbReference>
<evidence type="ECO:0000313" key="19">
    <source>
        <dbReference type="Proteomes" id="UP000248484"/>
    </source>
</evidence>
<comment type="cofactor">
    <cofactor evidence="16">
        <name>Fe(2+)</name>
        <dbReference type="ChEBI" id="CHEBI:29033"/>
    </cofactor>
    <text evidence="16">Binds 1 Fe(2+) ion per subunit.</text>
</comment>
<keyword evidence="9" id="KW-0560">Oxidoreductase</keyword>
<dbReference type="Pfam" id="PF02373">
    <property type="entry name" value="JmjC"/>
    <property type="match status" value="1"/>
</dbReference>
<comment type="catalytic activity">
    <reaction evidence="15 16">
        <text>N(6),N(6)-dimethyl-L-lysyl(9)-[histone H3] + 2 2-oxoglutarate + 2 O2 = L-lysyl(9)-[histone H3] + 2 formaldehyde + 2 succinate + 2 CO2</text>
        <dbReference type="Rhea" id="RHEA:60188"/>
        <dbReference type="Rhea" id="RHEA-COMP:15541"/>
        <dbReference type="Rhea" id="RHEA-COMP:15546"/>
        <dbReference type="ChEBI" id="CHEBI:15379"/>
        <dbReference type="ChEBI" id="CHEBI:16526"/>
        <dbReference type="ChEBI" id="CHEBI:16810"/>
        <dbReference type="ChEBI" id="CHEBI:16842"/>
        <dbReference type="ChEBI" id="CHEBI:29969"/>
        <dbReference type="ChEBI" id="CHEBI:30031"/>
        <dbReference type="ChEBI" id="CHEBI:61976"/>
        <dbReference type="EC" id="1.14.11.65"/>
    </reaction>
</comment>
<keyword evidence="6" id="KW-0862">Zinc</keyword>
<evidence type="ECO:0000259" key="18">
    <source>
        <dbReference type="PROSITE" id="PS51184"/>
    </source>
</evidence>
<evidence type="ECO:0000256" key="11">
    <source>
        <dbReference type="ARBA" id="ARBA00023015"/>
    </source>
</evidence>
<dbReference type="GO" id="GO:0006357">
    <property type="term" value="P:regulation of transcription by RNA polymerase II"/>
    <property type="evidence" value="ECO:0007669"/>
    <property type="project" value="TreeGrafter"/>
</dbReference>
<evidence type="ECO:0000256" key="1">
    <source>
        <dbReference type="ARBA" id="ARBA00004123"/>
    </source>
</evidence>
<feature type="compositionally biased region" description="Polar residues" evidence="17">
    <location>
        <begin position="317"/>
        <end position="327"/>
    </location>
</feature>
<dbReference type="EC" id="1.14.11.65" evidence="16"/>
<evidence type="ECO:0000313" key="20">
    <source>
        <dbReference type="RefSeq" id="XP_054944843.1"/>
    </source>
</evidence>
<keyword evidence="11" id="KW-0805">Transcription regulation</keyword>
<evidence type="ECO:0000256" key="13">
    <source>
        <dbReference type="ARBA" id="ARBA00023242"/>
    </source>
</evidence>
<comment type="subcellular location">
    <subcellularLocation>
        <location evidence="2">Cytoplasm</location>
    </subcellularLocation>
    <subcellularLocation>
        <location evidence="1 16">Nucleus</location>
    </subcellularLocation>
</comment>
<dbReference type="InterPro" id="IPR054503">
    <property type="entry name" value="KDM3AB_Tudor"/>
</dbReference>
<dbReference type="GO" id="GO:0003712">
    <property type="term" value="F:transcription coregulator activity"/>
    <property type="evidence" value="ECO:0007669"/>
    <property type="project" value="TreeGrafter"/>
</dbReference>
<comment type="function">
    <text evidence="16">Histone demethylase that specifically demethylates 'Lys-9' of histone H3, thereby playing a central role in histone code.</text>
</comment>
<proteinExistence type="inferred from homology"/>
<keyword evidence="19" id="KW-1185">Reference proteome</keyword>
<dbReference type="GeneID" id="102984422"/>
<dbReference type="InterPro" id="IPR045109">
    <property type="entry name" value="LSDs-like"/>
</dbReference>
<evidence type="ECO:0000256" key="15">
    <source>
        <dbReference type="ARBA" id="ARBA00047648"/>
    </source>
</evidence>
<reference evidence="20" key="1">
    <citation type="submission" date="2025-08" db="UniProtKB">
        <authorList>
            <consortium name="RefSeq"/>
        </authorList>
    </citation>
    <scope>IDENTIFICATION</scope>
    <source>
        <tissue evidence="20">Muscle</tissue>
    </source>
</reference>
<dbReference type="GO" id="GO:0000785">
    <property type="term" value="C:chromatin"/>
    <property type="evidence" value="ECO:0007669"/>
    <property type="project" value="TreeGrafter"/>
</dbReference>
<evidence type="ECO:0000256" key="4">
    <source>
        <dbReference type="ARBA" id="ARBA00022723"/>
    </source>
</evidence>
<dbReference type="GO" id="GO:0005737">
    <property type="term" value="C:cytoplasm"/>
    <property type="evidence" value="ECO:0007669"/>
    <property type="project" value="UniProtKB-SubCell"/>
</dbReference>
<comment type="similarity">
    <text evidence="14 16">Belongs to the JHDM2 histone demethylase family.</text>
</comment>
<keyword evidence="8" id="KW-0223">Dioxygenase</keyword>
<comment type="domain">
    <text evidence="16">Leu-Xaa-Xaa-Leu-Leu (LXXLL) motifs are known to mediate the association with nuclear receptors.</text>
</comment>